<evidence type="ECO:0000313" key="3">
    <source>
        <dbReference type="Proteomes" id="UP000271937"/>
    </source>
</evidence>
<dbReference type="RefSeq" id="WP_125011191.1">
    <property type="nucleotide sequence ID" value="NZ_RQVR01000001.1"/>
</dbReference>
<keyword evidence="3" id="KW-1185">Reference proteome</keyword>
<name>A0A3P3WIW7_9FLAO</name>
<gene>
    <name evidence="2" type="ORF">EG849_00855</name>
</gene>
<keyword evidence="1" id="KW-0732">Signal</keyword>
<feature type="chain" id="PRO_5017989173" description="Carboxypeptidase-like regulatory domain-containing protein" evidence="1">
    <location>
        <begin position="20"/>
        <end position="248"/>
    </location>
</feature>
<dbReference type="OrthoDB" id="1431099at2"/>
<reference evidence="2 3" key="1">
    <citation type="submission" date="2018-11" db="EMBL/GenBank/DDBJ databases">
        <title>Flavobacterium sp. nov., YIM 102600 draft genome.</title>
        <authorList>
            <person name="Li G."/>
            <person name="Jiang Y."/>
        </authorList>
    </citation>
    <scope>NUCLEOTIDE SEQUENCE [LARGE SCALE GENOMIC DNA]</scope>
    <source>
        <strain evidence="2 3">YIM 102600</strain>
    </source>
</reference>
<evidence type="ECO:0000313" key="2">
    <source>
        <dbReference type="EMBL" id="RRJ94049.1"/>
    </source>
</evidence>
<accession>A0A3P3WIW7</accession>
<protein>
    <recommendedName>
        <fullName evidence="4">Carboxypeptidase-like regulatory domain-containing protein</fullName>
    </recommendedName>
</protein>
<dbReference type="AlphaFoldDB" id="A0A3P3WIW7"/>
<dbReference type="Proteomes" id="UP000271937">
    <property type="component" value="Unassembled WGS sequence"/>
</dbReference>
<dbReference type="EMBL" id="RQVR01000001">
    <property type="protein sequence ID" value="RRJ94049.1"/>
    <property type="molecule type" value="Genomic_DNA"/>
</dbReference>
<feature type="signal peptide" evidence="1">
    <location>
        <begin position="1"/>
        <end position="19"/>
    </location>
</feature>
<comment type="caution">
    <text evidence="2">The sequence shown here is derived from an EMBL/GenBank/DDBJ whole genome shotgun (WGS) entry which is preliminary data.</text>
</comment>
<evidence type="ECO:0008006" key="4">
    <source>
        <dbReference type="Google" id="ProtNLM"/>
    </source>
</evidence>
<proteinExistence type="predicted"/>
<organism evidence="2 3">
    <name type="scientific">Flavobacterium macacae</name>
    <dbReference type="NCBI Taxonomy" id="2488993"/>
    <lineage>
        <taxon>Bacteria</taxon>
        <taxon>Pseudomonadati</taxon>
        <taxon>Bacteroidota</taxon>
        <taxon>Flavobacteriia</taxon>
        <taxon>Flavobacteriales</taxon>
        <taxon>Flavobacteriaceae</taxon>
        <taxon>Flavobacterium</taxon>
    </lineage>
</organism>
<sequence>MKEKLLTLLLVFTSFLSFSQTNKVIKGNIKSDNFDLKGIEVINQTTQEITVSDNFGNFSITGKDKDVLVFYGSEYTSYSLTLNAKIISESEIKVSLEKKAIQIEEVIIEREDAWSADYLQQIINKRYISDGQSAIKNQTIYEGSITDGMDIVAIGKKIGKLFKKKKEKEAMPALPFTDYVTASFNQQFFEETLKIKPDEMLLFLEFCEADPKSQTISETNNTLATMDFLILKNKEFQKINRILNAQKP</sequence>
<evidence type="ECO:0000256" key="1">
    <source>
        <dbReference type="SAM" id="SignalP"/>
    </source>
</evidence>